<dbReference type="InterPro" id="IPR035905">
    <property type="entry name" value="Barstar-like_sf"/>
</dbReference>
<feature type="domain" description="Barstar (barnase inhibitor)" evidence="2">
    <location>
        <begin position="35"/>
        <end position="103"/>
    </location>
</feature>
<evidence type="ECO:0000256" key="1">
    <source>
        <dbReference type="ARBA" id="ARBA00006845"/>
    </source>
</evidence>
<accession>A0A511N5F8</accession>
<reference evidence="3 4" key="1">
    <citation type="submission" date="2019-07" db="EMBL/GenBank/DDBJ databases">
        <title>Whole genome shotgun sequence of Deinococcus cellulosilyticus NBRC 106333.</title>
        <authorList>
            <person name="Hosoyama A."/>
            <person name="Uohara A."/>
            <person name="Ohji S."/>
            <person name="Ichikawa N."/>
        </authorList>
    </citation>
    <scope>NUCLEOTIDE SEQUENCE [LARGE SCALE GENOMIC DNA]</scope>
    <source>
        <strain evidence="3 4">NBRC 106333</strain>
    </source>
</reference>
<dbReference type="Proteomes" id="UP000321306">
    <property type="component" value="Unassembled WGS sequence"/>
</dbReference>
<proteinExistence type="inferred from homology"/>
<sequence>MSDLIEHFFLFSPPAAQPEAGLRLSGDHATLHIPPVSSFTELVQVYGEGLGQEGYFGNSLDSFQDCLKDSKSFWSIQPATLEVVHQALPNLPESHLEAYISMLIQMVIRYSTHAQHNEQLDPQQLREELRQNFPSMSEAQVEFYISPIPTTTFRVHFPAHTRGVLQQVLEGLQHDVQHELTYWKSKGFTLPSRFTD</sequence>
<protein>
    <recommendedName>
        <fullName evidence="2">Barstar (barnase inhibitor) domain-containing protein</fullName>
    </recommendedName>
</protein>
<comment type="similarity">
    <text evidence="1">Belongs to the barstar family.</text>
</comment>
<dbReference type="OrthoDB" id="8859549at2"/>
<dbReference type="AlphaFoldDB" id="A0A511N5F8"/>
<evidence type="ECO:0000259" key="2">
    <source>
        <dbReference type="Pfam" id="PF01337"/>
    </source>
</evidence>
<dbReference type="InterPro" id="IPR000468">
    <property type="entry name" value="Barstar"/>
</dbReference>
<dbReference type="RefSeq" id="WP_146886857.1">
    <property type="nucleotide sequence ID" value="NZ_BJXB01000017.1"/>
</dbReference>
<gene>
    <name evidence="3" type="ORF">DC3_37180</name>
</gene>
<comment type="caution">
    <text evidence="3">The sequence shown here is derived from an EMBL/GenBank/DDBJ whole genome shotgun (WGS) entry which is preliminary data.</text>
</comment>
<evidence type="ECO:0000313" key="3">
    <source>
        <dbReference type="EMBL" id="GEM48083.1"/>
    </source>
</evidence>
<name>A0A511N5F8_DEIC1</name>
<organism evidence="3 4">
    <name type="scientific">Deinococcus cellulosilyticus (strain DSM 18568 / NBRC 106333 / KACC 11606 / 5516J-15)</name>
    <dbReference type="NCBI Taxonomy" id="1223518"/>
    <lineage>
        <taxon>Bacteria</taxon>
        <taxon>Thermotogati</taxon>
        <taxon>Deinococcota</taxon>
        <taxon>Deinococci</taxon>
        <taxon>Deinococcales</taxon>
        <taxon>Deinococcaceae</taxon>
        <taxon>Deinococcus</taxon>
    </lineage>
</organism>
<dbReference type="SUPFAM" id="SSF52038">
    <property type="entry name" value="Barstar-related"/>
    <property type="match status" value="1"/>
</dbReference>
<evidence type="ECO:0000313" key="4">
    <source>
        <dbReference type="Proteomes" id="UP000321306"/>
    </source>
</evidence>
<dbReference type="Pfam" id="PF01337">
    <property type="entry name" value="Barstar"/>
    <property type="match status" value="1"/>
</dbReference>
<keyword evidence="4" id="KW-1185">Reference proteome</keyword>
<dbReference type="EMBL" id="BJXB01000017">
    <property type="protein sequence ID" value="GEM48083.1"/>
    <property type="molecule type" value="Genomic_DNA"/>
</dbReference>